<reference evidence="4" key="2">
    <citation type="submission" date="2012-11" db="EMBL/GenBank/DDBJ databases">
        <authorList>
            <person name="Kuo A."/>
            <person name="Curtis B.A."/>
            <person name="Tanifuji G."/>
            <person name="Burki F."/>
            <person name="Gruber A."/>
            <person name="Irimia M."/>
            <person name="Maruyama S."/>
            <person name="Arias M.C."/>
            <person name="Ball S.G."/>
            <person name="Gile G.H."/>
            <person name="Hirakawa Y."/>
            <person name="Hopkins J.F."/>
            <person name="Rensing S.A."/>
            <person name="Schmutz J."/>
            <person name="Symeonidi A."/>
            <person name="Elias M."/>
            <person name="Eveleigh R.J."/>
            <person name="Herman E.K."/>
            <person name="Klute M.J."/>
            <person name="Nakayama T."/>
            <person name="Obornik M."/>
            <person name="Reyes-Prieto A."/>
            <person name="Armbrust E.V."/>
            <person name="Aves S.J."/>
            <person name="Beiko R.G."/>
            <person name="Coutinho P."/>
            <person name="Dacks J.B."/>
            <person name="Durnford D.G."/>
            <person name="Fast N.M."/>
            <person name="Green B.R."/>
            <person name="Grisdale C."/>
            <person name="Hempe F."/>
            <person name="Henrissat B."/>
            <person name="Hoppner M.P."/>
            <person name="Ishida K.-I."/>
            <person name="Kim E."/>
            <person name="Koreny L."/>
            <person name="Kroth P.G."/>
            <person name="Liu Y."/>
            <person name="Malik S.-B."/>
            <person name="Maier U.G."/>
            <person name="McRose D."/>
            <person name="Mock T."/>
            <person name="Neilson J.A."/>
            <person name="Onodera N.T."/>
            <person name="Poole A.M."/>
            <person name="Pritham E.J."/>
            <person name="Richards T.A."/>
            <person name="Rocap G."/>
            <person name="Roy S.W."/>
            <person name="Sarai C."/>
            <person name="Schaack S."/>
            <person name="Shirato S."/>
            <person name="Slamovits C.H."/>
            <person name="Spencer D.F."/>
            <person name="Suzuki S."/>
            <person name="Worden A.Z."/>
            <person name="Zauner S."/>
            <person name="Barry K."/>
            <person name="Bell C."/>
            <person name="Bharti A.K."/>
            <person name="Crow J.A."/>
            <person name="Grimwood J."/>
            <person name="Kramer R."/>
            <person name="Lindquist E."/>
            <person name="Lucas S."/>
            <person name="Salamov A."/>
            <person name="McFadden G.I."/>
            <person name="Lane C.E."/>
            <person name="Keeling P.J."/>
            <person name="Gray M.W."/>
            <person name="Grigoriev I.V."/>
            <person name="Archibald J.M."/>
        </authorList>
    </citation>
    <scope>NUCLEOTIDE SEQUENCE</scope>
    <source>
        <strain evidence="4">CCMP2712</strain>
    </source>
</reference>
<reference evidence="3" key="3">
    <citation type="submission" date="2016-03" db="UniProtKB">
        <authorList>
            <consortium name="EnsemblProtists"/>
        </authorList>
    </citation>
    <scope>IDENTIFICATION</scope>
</reference>
<feature type="transmembrane region" description="Helical" evidence="1">
    <location>
        <begin position="46"/>
        <end position="70"/>
    </location>
</feature>
<dbReference type="KEGG" id="gtt:GUITHDRAFT_151103"/>
<evidence type="ECO:0000256" key="1">
    <source>
        <dbReference type="SAM" id="Phobius"/>
    </source>
</evidence>
<sequence>MDIAAQTVEQMTDGNIKSCFLKQGYQVEVIKSPSYPNQPAQSGVDWMYWIKIGGAGLGGLLIVICCFVCFCRKANKSAPDDEIIIIPSRGNTIVLTLREGEEATLDPYDTYIHPQSANSQQRRRVSIRNDSNSTRSIELHFSENGSTIVRTPSVRSTGHAHWDYIEEEK</sequence>
<keyword evidence="1" id="KW-0812">Transmembrane</keyword>
<evidence type="ECO:0000313" key="3">
    <source>
        <dbReference type="EnsemblProtists" id="EKX50887"/>
    </source>
</evidence>
<keyword evidence="4" id="KW-1185">Reference proteome</keyword>
<name>L1JR26_GUITC</name>
<dbReference type="EnsemblProtists" id="EKX50887">
    <property type="protein sequence ID" value="EKX50887"/>
    <property type="gene ID" value="GUITHDRAFT_151103"/>
</dbReference>
<gene>
    <name evidence="2" type="ORF">GUITHDRAFT_151103</name>
</gene>
<accession>L1JR26</accession>
<dbReference type="Proteomes" id="UP000011087">
    <property type="component" value="Unassembled WGS sequence"/>
</dbReference>
<dbReference type="GeneID" id="17307413"/>
<keyword evidence="1" id="KW-0472">Membrane</keyword>
<reference evidence="2 4" key="1">
    <citation type="journal article" date="2012" name="Nature">
        <title>Algal genomes reveal evolutionary mosaicism and the fate of nucleomorphs.</title>
        <authorList>
            <consortium name="DOE Joint Genome Institute"/>
            <person name="Curtis B.A."/>
            <person name="Tanifuji G."/>
            <person name="Burki F."/>
            <person name="Gruber A."/>
            <person name="Irimia M."/>
            <person name="Maruyama S."/>
            <person name="Arias M.C."/>
            <person name="Ball S.G."/>
            <person name="Gile G.H."/>
            <person name="Hirakawa Y."/>
            <person name="Hopkins J.F."/>
            <person name="Kuo A."/>
            <person name="Rensing S.A."/>
            <person name="Schmutz J."/>
            <person name="Symeonidi A."/>
            <person name="Elias M."/>
            <person name="Eveleigh R.J."/>
            <person name="Herman E.K."/>
            <person name="Klute M.J."/>
            <person name="Nakayama T."/>
            <person name="Obornik M."/>
            <person name="Reyes-Prieto A."/>
            <person name="Armbrust E.V."/>
            <person name="Aves S.J."/>
            <person name="Beiko R.G."/>
            <person name="Coutinho P."/>
            <person name="Dacks J.B."/>
            <person name="Durnford D.G."/>
            <person name="Fast N.M."/>
            <person name="Green B.R."/>
            <person name="Grisdale C.J."/>
            <person name="Hempel F."/>
            <person name="Henrissat B."/>
            <person name="Hoppner M.P."/>
            <person name="Ishida K."/>
            <person name="Kim E."/>
            <person name="Koreny L."/>
            <person name="Kroth P.G."/>
            <person name="Liu Y."/>
            <person name="Malik S.B."/>
            <person name="Maier U.G."/>
            <person name="McRose D."/>
            <person name="Mock T."/>
            <person name="Neilson J.A."/>
            <person name="Onodera N.T."/>
            <person name="Poole A.M."/>
            <person name="Pritham E.J."/>
            <person name="Richards T.A."/>
            <person name="Rocap G."/>
            <person name="Roy S.W."/>
            <person name="Sarai C."/>
            <person name="Schaack S."/>
            <person name="Shirato S."/>
            <person name="Slamovits C.H."/>
            <person name="Spencer D.F."/>
            <person name="Suzuki S."/>
            <person name="Worden A.Z."/>
            <person name="Zauner S."/>
            <person name="Barry K."/>
            <person name="Bell C."/>
            <person name="Bharti A.K."/>
            <person name="Crow J.A."/>
            <person name="Grimwood J."/>
            <person name="Kramer R."/>
            <person name="Lindquist E."/>
            <person name="Lucas S."/>
            <person name="Salamov A."/>
            <person name="McFadden G.I."/>
            <person name="Lane C.E."/>
            <person name="Keeling P.J."/>
            <person name="Gray M.W."/>
            <person name="Grigoriev I.V."/>
            <person name="Archibald J.M."/>
        </authorList>
    </citation>
    <scope>NUCLEOTIDE SEQUENCE</scope>
    <source>
        <strain evidence="2 4">CCMP2712</strain>
    </source>
</reference>
<dbReference type="RefSeq" id="XP_005837867.1">
    <property type="nucleotide sequence ID" value="XM_005837810.1"/>
</dbReference>
<organism evidence="2">
    <name type="scientific">Guillardia theta (strain CCMP2712)</name>
    <name type="common">Cryptophyte</name>
    <dbReference type="NCBI Taxonomy" id="905079"/>
    <lineage>
        <taxon>Eukaryota</taxon>
        <taxon>Cryptophyceae</taxon>
        <taxon>Pyrenomonadales</taxon>
        <taxon>Geminigeraceae</taxon>
        <taxon>Guillardia</taxon>
    </lineage>
</organism>
<protein>
    <submittedName>
        <fullName evidence="2 3">Uncharacterized protein</fullName>
    </submittedName>
</protein>
<dbReference type="EMBL" id="JH992977">
    <property type="protein sequence ID" value="EKX50887.1"/>
    <property type="molecule type" value="Genomic_DNA"/>
</dbReference>
<dbReference type="PaxDb" id="55529-EKX50887"/>
<dbReference type="AlphaFoldDB" id="L1JR26"/>
<evidence type="ECO:0000313" key="2">
    <source>
        <dbReference type="EMBL" id="EKX50887.1"/>
    </source>
</evidence>
<dbReference type="HOGENOM" id="CLU_1581481_0_0_1"/>
<evidence type="ECO:0000313" key="4">
    <source>
        <dbReference type="Proteomes" id="UP000011087"/>
    </source>
</evidence>
<proteinExistence type="predicted"/>
<keyword evidence="1" id="KW-1133">Transmembrane helix</keyword>